<evidence type="ECO:0008006" key="4">
    <source>
        <dbReference type="Google" id="ProtNLM"/>
    </source>
</evidence>
<evidence type="ECO:0000256" key="1">
    <source>
        <dbReference type="SAM" id="SignalP"/>
    </source>
</evidence>
<evidence type="ECO:0000313" key="3">
    <source>
        <dbReference type="Proteomes" id="UP001066276"/>
    </source>
</evidence>
<sequence>MSWALLYLVLSNLYACSIAQFTLTPRVPSVSVAPGGAMTLSCTISGLPSIESTSKHEVVLQTDFERDSNTERSQLTPGIVGNEETPIDCNEDFEIIDSTFVPIVPNVNQQDNVQVKDYVHERVNNDSVDLPKRVSVLPTKYADFVLC</sequence>
<comment type="caution">
    <text evidence="2">The sequence shown here is derived from an EMBL/GenBank/DDBJ whole genome shotgun (WGS) entry which is preliminary data.</text>
</comment>
<proteinExistence type="predicted"/>
<protein>
    <recommendedName>
        <fullName evidence="4">Ig-like domain-containing protein</fullName>
    </recommendedName>
</protein>
<dbReference type="AlphaFoldDB" id="A0AAV7M143"/>
<reference evidence="2" key="1">
    <citation type="journal article" date="2022" name="bioRxiv">
        <title>Sequencing and chromosome-scale assembly of the giantPleurodeles waltlgenome.</title>
        <authorList>
            <person name="Brown T."/>
            <person name="Elewa A."/>
            <person name="Iarovenko S."/>
            <person name="Subramanian E."/>
            <person name="Araus A.J."/>
            <person name="Petzold A."/>
            <person name="Susuki M."/>
            <person name="Suzuki K.-i.T."/>
            <person name="Hayashi T."/>
            <person name="Toyoda A."/>
            <person name="Oliveira C."/>
            <person name="Osipova E."/>
            <person name="Leigh N.D."/>
            <person name="Simon A."/>
            <person name="Yun M.H."/>
        </authorList>
    </citation>
    <scope>NUCLEOTIDE SEQUENCE</scope>
    <source>
        <strain evidence="2">20211129_DDA</strain>
        <tissue evidence="2">Liver</tissue>
    </source>
</reference>
<organism evidence="2 3">
    <name type="scientific">Pleurodeles waltl</name>
    <name type="common">Iberian ribbed newt</name>
    <dbReference type="NCBI Taxonomy" id="8319"/>
    <lineage>
        <taxon>Eukaryota</taxon>
        <taxon>Metazoa</taxon>
        <taxon>Chordata</taxon>
        <taxon>Craniata</taxon>
        <taxon>Vertebrata</taxon>
        <taxon>Euteleostomi</taxon>
        <taxon>Amphibia</taxon>
        <taxon>Batrachia</taxon>
        <taxon>Caudata</taxon>
        <taxon>Salamandroidea</taxon>
        <taxon>Salamandridae</taxon>
        <taxon>Pleurodelinae</taxon>
        <taxon>Pleurodeles</taxon>
    </lineage>
</organism>
<feature type="chain" id="PRO_5043798570" description="Ig-like domain-containing protein" evidence="1">
    <location>
        <begin position="20"/>
        <end position="147"/>
    </location>
</feature>
<name>A0AAV7M143_PLEWA</name>
<dbReference type="Proteomes" id="UP001066276">
    <property type="component" value="Chromosome 11"/>
</dbReference>
<evidence type="ECO:0000313" key="2">
    <source>
        <dbReference type="EMBL" id="KAJ1093695.1"/>
    </source>
</evidence>
<feature type="signal peptide" evidence="1">
    <location>
        <begin position="1"/>
        <end position="19"/>
    </location>
</feature>
<keyword evidence="3" id="KW-1185">Reference proteome</keyword>
<keyword evidence="1" id="KW-0732">Signal</keyword>
<gene>
    <name evidence="2" type="ORF">NDU88_006791</name>
</gene>
<dbReference type="EMBL" id="JANPWB010000015">
    <property type="protein sequence ID" value="KAJ1093695.1"/>
    <property type="molecule type" value="Genomic_DNA"/>
</dbReference>
<accession>A0AAV7M143</accession>